<feature type="domain" description="Type VII secretion system protein EccE" evidence="3">
    <location>
        <begin position="197"/>
        <end position="292"/>
    </location>
</feature>
<evidence type="ECO:0000256" key="1">
    <source>
        <dbReference type="SAM" id="MobiDB-lite"/>
    </source>
</evidence>
<keyword evidence="2" id="KW-0472">Membrane</keyword>
<feature type="region of interest" description="Disordered" evidence="1">
    <location>
        <begin position="1"/>
        <end position="27"/>
    </location>
</feature>
<comment type="caution">
    <text evidence="4">The sequence shown here is derived from an EMBL/GenBank/DDBJ whole genome shotgun (WGS) entry which is preliminary data.</text>
</comment>
<dbReference type="EMBL" id="RBKT01000001">
    <property type="protein sequence ID" value="RKR89910.1"/>
    <property type="molecule type" value="Genomic_DNA"/>
</dbReference>
<gene>
    <name evidence="4" type="ORF">BDK92_4270</name>
</gene>
<dbReference type="OrthoDB" id="4152590at2"/>
<proteinExistence type="predicted"/>
<evidence type="ECO:0000256" key="2">
    <source>
        <dbReference type="SAM" id="Phobius"/>
    </source>
</evidence>
<name>A0A495JLH8_9ACTN</name>
<protein>
    <submittedName>
        <fullName evidence="4">Type VII secretion protein EccE</fullName>
    </submittedName>
</protein>
<evidence type="ECO:0000313" key="5">
    <source>
        <dbReference type="Proteomes" id="UP000277671"/>
    </source>
</evidence>
<keyword evidence="5" id="KW-1185">Reference proteome</keyword>
<keyword evidence="2" id="KW-0812">Transmembrane</keyword>
<feature type="transmembrane region" description="Helical" evidence="2">
    <location>
        <begin position="30"/>
        <end position="51"/>
    </location>
</feature>
<feature type="transmembrane region" description="Helical" evidence="2">
    <location>
        <begin position="57"/>
        <end position="76"/>
    </location>
</feature>
<evidence type="ECO:0000313" key="4">
    <source>
        <dbReference type="EMBL" id="RKR89910.1"/>
    </source>
</evidence>
<dbReference type="Pfam" id="PF11203">
    <property type="entry name" value="EccE"/>
    <property type="match status" value="1"/>
</dbReference>
<reference evidence="4 5" key="1">
    <citation type="submission" date="2018-10" db="EMBL/GenBank/DDBJ databases">
        <title>Sequencing the genomes of 1000 actinobacteria strains.</title>
        <authorList>
            <person name="Klenk H.-P."/>
        </authorList>
    </citation>
    <scope>NUCLEOTIDE SEQUENCE [LARGE SCALE GENOMIC DNA]</scope>
    <source>
        <strain evidence="4 5">DSM 45175</strain>
    </source>
</reference>
<organism evidence="4 5">
    <name type="scientific">Micromonospora pisi</name>
    <dbReference type="NCBI Taxonomy" id="589240"/>
    <lineage>
        <taxon>Bacteria</taxon>
        <taxon>Bacillati</taxon>
        <taxon>Actinomycetota</taxon>
        <taxon>Actinomycetes</taxon>
        <taxon>Micromonosporales</taxon>
        <taxon>Micromonosporaceae</taxon>
        <taxon>Micromonospora</taxon>
    </lineage>
</organism>
<accession>A0A495JLH8</accession>
<evidence type="ECO:0000259" key="3">
    <source>
        <dbReference type="Pfam" id="PF11203"/>
    </source>
</evidence>
<feature type="region of interest" description="Disordered" evidence="1">
    <location>
        <begin position="94"/>
        <end position="113"/>
    </location>
</feature>
<dbReference type="Proteomes" id="UP000277671">
    <property type="component" value="Unassembled WGS sequence"/>
</dbReference>
<keyword evidence="2" id="KW-1133">Transmembrane helix</keyword>
<dbReference type="InterPro" id="IPR050051">
    <property type="entry name" value="EccE_dom"/>
</dbReference>
<sequence length="392" mass="41115">MMQVQAPPGQTVPGRTGSGRPADRRRRGRIGPVAVGQIVVLEIGLVAVGAVLDRPVWLVSTVASLAALAVLAAFAGRRGGWWYEDLRLRRQLRGRTQRAGQPTAGTGSDDPRLTTLAPDLSLTEVLDRGSRFGVGQDEHGWFLACLVAPEASDPESPVEASTVDQALGVLAGFTGPGSTVQVVARTLVHRDEPGVPATYERDVWVAVRLSVPDARVEAVNRGGGISGVHRTMAAAAGRLGKALTAGGLAYQVLDRDELRHAVLTATGLDLVTEPQPENWTGVSGGGWTQSCLALRSRVDIPFGRLVDAVTSTSPVSHTLSVTIDSSGRRGTPLLRVAAPDSEFTAVVGAVEHAVSQHSTAPRRLDGRHGPTIYAAAPVAAEWEATGTVPVRP</sequence>
<dbReference type="AlphaFoldDB" id="A0A495JLH8"/>